<gene>
    <name evidence="5" type="ORF">P0Y65_12650</name>
</gene>
<dbReference type="EC" id="2.7.7.65" evidence="1"/>
<proteinExistence type="predicted"/>
<dbReference type="PANTHER" id="PTHR45138">
    <property type="entry name" value="REGULATORY COMPONENTS OF SENSORY TRANSDUCTION SYSTEM"/>
    <property type="match status" value="1"/>
</dbReference>
<dbReference type="Proteomes" id="UP001217476">
    <property type="component" value="Chromosome"/>
</dbReference>
<dbReference type="InterPro" id="IPR000160">
    <property type="entry name" value="GGDEF_dom"/>
</dbReference>
<sequence length="378" mass="39607">MTIVVGLNVVIALVLACTAGICAWAGVVLGKRAMGWIALSLLCGSAQTIGLALASGTEFELFATAVLAPVAYLCCAEGIRAVDPKPAGRPPFVTSLVLALALASALAVTAEAPFMVISLLSRLAGSIAAAQAALWMIAQMRRNWIDLTIVGGLIALAGLSAARVPLLLFYHGPTITLLEFRQSGIETLLLGVSGLLVPPLILLLVARTVGDTLADFRVKSERDSLTGLLNRRAFDSAIGGMKDGGSLIFCDIDHFKQVNDRFGHRSGDDVICALANVLVVTGYPAGRLGGEEFVLFAPRYTAEEAVDLAEMIRMQIEEMNLPGLPSSFHISASFGVAEVLPGAEPASQFAPADEALYRAKRAGRNCVAQALPEPLVAA</sequence>
<dbReference type="GO" id="GO:1902201">
    <property type="term" value="P:negative regulation of bacterial-type flagellum-dependent cell motility"/>
    <property type="evidence" value="ECO:0007669"/>
    <property type="project" value="TreeGrafter"/>
</dbReference>
<comment type="catalytic activity">
    <reaction evidence="2">
        <text>2 GTP = 3',3'-c-di-GMP + 2 diphosphate</text>
        <dbReference type="Rhea" id="RHEA:24898"/>
        <dbReference type="ChEBI" id="CHEBI:33019"/>
        <dbReference type="ChEBI" id="CHEBI:37565"/>
        <dbReference type="ChEBI" id="CHEBI:58805"/>
        <dbReference type="EC" id="2.7.7.65"/>
    </reaction>
</comment>
<reference evidence="5" key="1">
    <citation type="submission" date="2023-03" db="EMBL/GenBank/DDBJ databases">
        <title>Andean soil-derived lignocellulolytic bacterial consortium as a source of novel taxa and putative plastic-active enzymes.</title>
        <authorList>
            <person name="Diaz-Garcia L."/>
            <person name="Chuvochina M."/>
            <person name="Feuerriegel G."/>
            <person name="Bunk B."/>
            <person name="Sproer C."/>
            <person name="Streit W.R."/>
            <person name="Rodriguez L.M."/>
            <person name="Overmann J."/>
            <person name="Jimenez D.J."/>
        </authorList>
    </citation>
    <scope>NUCLEOTIDE SEQUENCE</scope>
    <source>
        <strain evidence="5">MAG 4196</strain>
    </source>
</reference>
<dbReference type="PROSITE" id="PS50887">
    <property type="entry name" value="GGDEF"/>
    <property type="match status" value="1"/>
</dbReference>
<dbReference type="NCBIfam" id="TIGR00254">
    <property type="entry name" value="GGDEF"/>
    <property type="match status" value="1"/>
</dbReference>
<accession>A0AAJ6AYL3</accession>
<feature type="transmembrane region" description="Helical" evidence="3">
    <location>
        <begin position="188"/>
        <end position="209"/>
    </location>
</feature>
<feature type="transmembrane region" description="Helical" evidence="3">
    <location>
        <begin position="144"/>
        <end position="168"/>
    </location>
</feature>
<dbReference type="AlphaFoldDB" id="A0AAJ6AYL3"/>
<dbReference type="InterPro" id="IPR029787">
    <property type="entry name" value="Nucleotide_cyclase"/>
</dbReference>
<evidence type="ECO:0000256" key="1">
    <source>
        <dbReference type="ARBA" id="ARBA00012528"/>
    </source>
</evidence>
<organism evidence="5 6">
    <name type="scientific">Candidatus Devosia phytovorans</name>
    <dbReference type="NCBI Taxonomy" id="3121372"/>
    <lineage>
        <taxon>Bacteria</taxon>
        <taxon>Pseudomonadati</taxon>
        <taxon>Pseudomonadota</taxon>
        <taxon>Alphaproteobacteria</taxon>
        <taxon>Hyphomicrobiales</taxon>
        <taxon>Devosiaceae</taxon>
        <taxon>Devosia</taxon>
    </lineage>
</organism>
<dbReference type="SMART" id="SM00267">
    <property type="entry name" value="GGDEF"/>
    <property type="match status" value="1"/>
</dbReference>
<evidence type="ECO:0000259" key="4">
    <source>
        <dbReference type="PROSITE" id="PS50887"/>
    </source>
</evidence>
<feature type="transmembrane region" description="Helical" evidence="3">
    <location>
        <begin position="36"/>
        <end position="55"/>
    </location>
</feature>
<feature type="transmembrane region" description="Helical" evidence="3">
    <location>
        <begin position="6"/>
        <end position="29"/>
    </location>
</feature>
<keyword evidence="3" id="KW-1133">Transmembrane helix</keyword>
<dbReference type="InterPro" id="IPR050469">
    <property type="entry name" value="Diguanylate_Cyclase"/>
</dbReference>
<dbReference type="Gene3D" id="3.30.70.270">
    <property type="match status" value="1"/>
</dbReference>
<protein>
    <recommendedName>
        <fullName evidence="1">diguanylate cyclase</fullName>
        <ecNumber evidence="1">2.7.7.65</ecNumber>
    </recommendedName>
</protein>
<evidence type="ECO:0000313" key="6">
    <source>
        <dbReference type="Proteomes" id="UP001217476"/>
    </source>
</evidence>
<keyword evidence="3" id="KW-0812">Transmembrane</keyword>
<evidence type="ECO:0000256" key="2">
    <source>
        <dbReference type="ARBA" id="ARBA00034247"/>
    </source>
</evidence>
<feature type="transmembrane region" description="Helical" evidence="3">
    <location>
        <begin position="61"/>
        <end position="79"/>
    </location>
</feature>
<evidence type="ECO:0000256" key="3">
    <source>
        <dbReference type="SAM" id="Phobius"/>
    </source>
</evidence>
<dbReference type="GO" id="GO:0005886">
    <property type="term" value="C:plasma membrane"/>
    <property type="evidence" value="ECO:0007669"/>
    <property type="project" value="TreeGrafter"/>
</dbReference>
<dbReference type="Pfam" id="PF00990">
    <property type="entry name" value="GGDEF"/>
    <property type="match status" value="1"/>
</dbReference>
<name>A0AAJ6AYL3_9HYPH</name>
<feature type="domain" description="GGDEF" evidence="4">
    <location>
        <begin position="243"/>
        <end position="372"/>
    </location>
</feature>
<dbReference type="GO" id="GO:0043709">
    <property type="term" value="P:cell adhesion involved in single-species biofilm formation"/>
    <property type="evidence" value="ECO:0007669"/>
    <property type="project" value="TreeGrafter"/>
</dbReference>
<dbReference type="GO" id="GO:0052621">
    <property type="term" value="F:diguanylate cyclase activity"/>
    <property type="evidence" value="ECO:0007669"/>
    <property type="project" value="UniProtKB-EC"/>
</dbReference>
<dbReference type="EMBL" id="CP119312">
    <property type="protein sequence ID" value="WEK03052.1"/>
    <property type="molecule type" value="Genomic_DNA"/>
</dbReference>
<keyword evidence="3" id="KW-0472">Membrane</keyword>
<evidence type="ECO:0000313" key="5">
    <source>
        <dbReference type="EMBL" id="WEK03052.1"/>
    </source>
</evidence>
<dbReference type="PANTHER" id="PTHR45138:SF9">
    <property type="entry name" value="DIGUANYLATE CYCLASE DGCM-RELATED"/>
    <property type="match status" value="1"/>
</dbReference>
<dbReference type="InterPro" id="IPR043128">
    <property type="entry name" value="Rev_trsase/Diguanyl_cyclase"/>
</dbReference>
<dbReference type="SUPFAM" id="SSF55073">
    <property type="entry name" value="Nucleotide cyclase"/>
    <property type="match status" value="1"/>
</dbReference>
<dbReference type="CDD" id="cd01949">
    <property type="entry name" value="GGDEF"/>
    <property type="match status" value="1"/>
</dbReference>